<dbReference type="InterPro" id="IPR036505">
    <property type="entry name" value="Amidase/PGRP_sf"/>
</dbReference>
<feature type="domain" description="N-acetylmuramoyl-L-alanine amidase" evidence="1">
    <location>
        <begin position="67"/>
        <end position="230"/>
    </location>
</feature>
<comment type="caution">
    <text evidence="2">The sequence shown here is derived from an EMBL/GenBank/DDBJ whole genome shotgun (WGS) entry which is preliminary data.</text>
</comment>
<reference evidence="2" key="1">
    <citation type="journal article" date="2020" name="mSystems">
        <title>Genome- and Community-Level Interaction Insights into Carbon Utilization and Element Cycling Functions of Hydrothermarchaeota in Hydrothermal Sediment.</title>
        <authorList>
            <person name="Zhou Z."/>
            <person name="Liu Y."/>
            <person name="Xu W."/>
            <person name="Pan J."/>
            <person name="Luo Z.H."/>
            <person name="Li M."/>
        </authorList>
    </citation>
    <scope>NUCLEOTIDE SEQUENCE [LARGE SCALE GENOMIC DNA]</scope>
    <source>
        <strain evidence="2">SpSt-579</strain>
    </source>
</reference>
<dbReference type="Pfam" id="PF01510">
    <property type="entry name" value="Amidase_2"/>
    <property type="match status" value="1"/>
</dbReference>
<gene>
    <name evidence="2" type="ORF">ENT43_03070</name>
    <name evidence="3" type="ORF">ENT43_03105</name>
</gene>
<evidence type="ECO:0000259" key="1">
    <source>
        <dbReference type="SMART" id="SM00644"/>
    </source>
</evidence>
<evidence type="ECO:0000313" key="3">
    <source>
        <dbReference type="EMBL" id="HGT71220.1"/>
    </source>
</evidence>
<evidence type="ECO:0000313" key="2">
    <source>
        <dbReference type="EMBL" id="HGT71213.1"/>
    </source>
</evidence>
<dbReference type="AlphaFoldDB" id="A0A7C4M365"/>
<dbReference type="Gene3D" id="3.40.80.10">
    <property type="entry name" value="Peptidoglycan recognition protein-like"/>
    <property type="match status" value="1"/>
</dbReference>
<dbReference type="InterPro" id="IPR002502">
    <property type="entry name" value="Amidase_domain"/>
</dbReference>
<protein>
    <submittedName>
        <fullName evidence="2">N-acetylmuramoyl-L-alanine amidase</fullName>
    </submittedName>
</protein>
<name>A0A7C4M365_UNCC3</name>
<proteinExistence type="predicted"/>
<dbReference type="GO" id="GO:0009253">
    <property type="term" value="P:peptidoglycan catabolic process"/>
    <property type="evidence" value="ECO:0007669"/>
    <property type="project" value="InterPro"/>
</dbReference>
<dbReference type="SUPFAM" id="SSF55846">
    <property type="entry name" value="N-acetylmuramoyl-L-alanine amidase-like"/>
    <property type="match status" value="1"/>
</dbReference>
<accession>A0A7C4M365</accession>
<dbReference type="EMBL" id="DSYQ01000014">
    <property type="protein sequence ID" value="HGT71213.1"/>
    <property type="molecule type" value="Genomic_DNA"/>
</dbReference>
<dbReference type="GO" id="GO:0008745">
    <property type="term" value="F:N-acetylmuramoyl-L-alanine amidase activity"/>
    <property type="evidence" value="ECO:0007669"/>
    <property type="project" value="InterPro"/>
</dbReference>
<organism evidence="2">
    <name type="scientific">candidate division CPR3 bacterium</name>
    <dbReference type="NCBI Taxonomy" id="2268181"/>
    <lineage>
        <taxon>Bacteria</taxon>
        <taxon>Bacteria division CPR3</taxon>
    </lineage>
</organism>
<dbReference type="CDD" id="cd06583">
    <property type="entry name" value="PGRP"/>
    <property type="match status" value="1"/>
</dbReference>
<sequence>MKYKYINQEYWENNLSKKDWYLRLADDFKKYIIKPDEDIKNRKKIKREIYHIVNEFYKQNKLYLGTSGENWDSERKPIEYIVLHHTSAPTNVSLSLLSTVQMIRLYVNQYLLKKDKLKYSNDPVVYGQPLWSNHFRKRKMVFFAYHWLIRSDGSAQRLLQDNEIGWHAGSWPINCASIAICFSGNYENKMPDKKMLDSAVKIIKENYPKVSKKNILGHGETKSEPTACPGKCLGHIKKYIKERL</sequence>
<dbReference type="EMBL" id="DSYQ01000014">
    <property type="protein sequence ID" value="HGT71220.1"/>
    <property type="molecule type" value="Genomic_DNA"/>
</dbReference>
<dbReference type="SMART" id="SM00644">
    <property type="entry name" value="Ami_2"/>
    <property type="match status" value="1"/>
</dbReference>